<dbReference type="EMBL" id="PKMF04000052">
    <property type="protein sequence ID" value="KAK7854750.1"/>
    <property type="molecule type" value="Genomic_DNA"/>
</dbReference>
<keyword evidence="3" id="KW-1185">Reference proteome</keyword>
<accession>A0AAW0LTI2</accession>
<dbReference type="Proteomes" id="UP000237347">
    <property type="component" value="Unassembled WGS sequence"/>
</dbReference>
<name>A0AAW0LTI2_QUESU</name>
<dbReference type="AlphaFoldDB" id="A0AAW0LTI2"/>
<feature type="compositionally biased region" description="Basic residues" evidence="1">
    <location>
        <begin position="178"/>
        <end position="188"/>
    </location>
</feature>
<evidence type="ECO:0000313" key="2">
    <source>
        <dbReference type="EMBL" id="KAK7854750.1"/>
    </source>
</evidence>
<organism evidence="2 3">
    <name type="scientific">Quercus suber</name>
    <name type="common">Cork oak</name>
    <dbReference type="NCBI Taxonomy" id="58331"/>
    <lineage>
        <taxon>Eukaryota</taxon>
        <taxon>Viridiplantae</taxon>
        <taxon>Streptophyta</taxon>
        <taxon>Embryophyta</taxon>
        <taxon>Tracheophyta</taxon>
        <taxon>Spermatophyta</taxon>
        <taxon>Magnoliopsida</taxon>
        <taxon>eudicotyledons</taxon>
        <taxon>Gunneridae</taxon>
        <taxon>Pentapetalae</taxon>
        <taxon>rosids</taxon>
        <taxon>fabids</taxon>
        <taxon>Fagales</taxon>
        <taxon>Fagaceae</taxon>
        <taxon>Quercus</taxon>
    </lineage>
</organism>
<evidence type="ECO:0000256" key="1">
    <source>
        <dbReference type="SAM" id="MobiDB-lite"/>
    </source>
</evidence>
<proteinExistence type="predicted"/>
<comment type="caution">
    <text evidence="2">The sequence shown here is derived from an EMBL/GenBank/DDBJ whole genome shotgun (WGS) entry which is preliminary data.</text>
</comment>
<feature type="compositionally biased region" description="Acidic residues" evidence="1">
    <location>
        <begin position="160"/>
        <end position="173"/>
    </location>
</feature>
<evidence type="ECO:0000313" key="3">
    <source>
        <dbReference type="Proteomes" id="UP000237347"/>
    </source>
</evidence>
<sequence>MNDVGTHHLFVVEWYPEYDGNLICKRIPTDVDIPGIETAFQLSICPNSGGTKSRKYLSINTQFHQLEFSTKRSATTASASIFEIEEEILPEPAPGSQQSEYIWVMLLEQEWIILPRHVFHEANGMADNKEGTRAPANAISKNIINHAQDPMKNSNSNKESEEDRDESDEESEEEPSKKNRRNRIRKKQPSWSLHKLDSRAKDYVMEFLNANHQSSQVATRRVQVKWSPPSESGQIIAALSRKIPLVQSVELANAMAARRALVFAKELSLFDVEIEGGCARVLAALNMSRRCNTLFGHVFIPED</sequence>
<gene>
    <name evidence="2" type="ORF">CFP56_031078</name>
</gene>
<evidence type="ECO:0008006" key="4">
    <source>
        <dbReference type="Google" id="ProtNLM"/>
    </source>
</evidence>
<feature type="region of interest" description="Disordered" evidence="1">
    <location>
        <begin position="144"/>
        <end position="192"/>
    </location>
</feature>
<reference evidence="2 3" key="1">
    <citation type="journal article" date="2018" name="Sci. Data">
        <title>The draft genome sequence of cork oak.</title>
        <authorList>
            <person name="Ramos A.M."/>
            <person name="Usie A."/>
            <person name="Barbosa P."/>
            <person name="Barros P.M."/>
            <person name="Capote T."/>
            <person name="Chaves I."/>
            <person name="Simoes F."/>
            <person name="Abreu I."/>
            <person name="Carrasquinho I."/>
            <person name="Faro C."/>
            <person name="Guimaraes J.B."/>
            <person name="Mendonca D."/>
            <person name="Nobrega F."/>
            <person name="Rodrigues L."/>
            <person name="Saibo N.J.M."/>
            <person name="Varela M.C."/>
            <person name="Egas C."/>
            <person name="Matos J."/>
            <person name="Miguel C.M."/>
            <person name="Oliveira M.M."/>
            <person name="Ricardo C.P."/>
            <person name="Goncalves S."/>
        </authorList>
    </citation>
    <scope>NUCLEOTIDE SEQUENCE [LARGE SCALE GENOMIC DNA]</scope>
    <source>
        <strain evidence="3">cv. HL8</strain>
    </source>
</reference>
<protein>
    <recommendedName>
        <fullName evidence="4">RNase H type-1 domain-containing protein</fullName>
    </recommendedName>
</protein>